<evidence type="ECO:0000256" key="1">
    <source>
        <dbReference type="SAM" id="MobiDB-lite"/>
    </source>
</evidence>
<dbReference type="RefSeq" id="WP_127050981.1">
    <property type="nucleotide sequence ID" value="NZ_RZGZ01000004.1"/>
</dbReference>
<gene>
    <name evidence="3" type="ORF">ELQ94_13965</name>
</gene>
<feature type="region of interest" description="Disordered" evidence="1">
    <location>
        <begin position="56"/>
        <end position="75"/>
    </location>
</feature>
<comment type="caution">
    <text evidence="3">The sequence shown here is derived from an EMBL/GenBank/DDBJ whole genome shotgun (WGS) entry which is preliminary data.</text>
</comment>
<keyword evidence="4" id="KW-1185">Reference proteome</keyword>
<keyword evidence="2" id="KW-0472">Membrane</keyword>
<organism evidence="3 4">
    <name type="scientific">Labedella endophytica</name>
    <dbReference type="NCBI Taxonomy" id="1523160"/>
    <lineage>
        <taxon>Bacteria</taxon>
        <taxon>Bacillati</taxon>
        <taxon>Actinomycetota</taxon>
        <taxon>Actinomycetes</taxon>
        <taxon>Micrococcales</taxon>
        <taxon>Microbacteriaceae</taxon>
        <taxon>Labedella</taxon>
    </lineage>
</organism>
<proteinExistence type="predicted"/>
<dbReference type="OrthoDB" id="4571502at2"/>
<dbReference type="EMBL" id="RZGZ01000004">
    <property type="protein sequence ID" value="RUQ98128.1"/>
    <property type="molecule type" value="Genomic_DNA"/>
</dbReference>
<dbReference type="AlphaFoldDB" id="A0A3S0VDX8"/>
<feature type="transmembrane region" description="Helical" evidence="2">
    <location>
        <begin position="16"/>
        <end position="37"/>
    </location>
</feature>
<protein>
    <submittedName>
        <fullName evidence="3">Helix-turn-helix domain-containing protein</fullName>
    </submittedName>
</protein>
<evidence type="ECO:0000313" key="4">
    <source>
        <dbReference type="Proteomes" id="UP000274909"/>
    </source>
</evidence>
<evidence type="ECO:0000313" key="3">
    <source>
        <dbReference type="EMBL" id="RUQ98128.1"/>
    </source>
</evidence>
<keyword evidence="2" id="KW-1133">Transmembrane helix</keyword>
<sequence length="273" mass="28864">MDAFSALGFDASAAEVLSVLVILGAASLVVAIALVIAQRFERRSVAADRSLAGERLAGPDERTAARTGTDTFGRDDAAEENGALAHGAFVVALSGAGVDRGTTGRTRPVRHGSLIVIDDDLMPATDVVPWQLSSSDWAQADSDEMVELLSTGFRVDELAAEFGVESCSVLVELARRVFGALEPVLDPSARRFGQPWTETEQRTLLSAASAGLGIPDIARQLGRDQLSTVSRLLELAADEREKRRLARRGQGAVALAGVTQAGPAQPREVAIHR</sequence>
<dbReference type="Proteomes" id="UP000274909">
    <property type="component" value="Unassembled WGS sequence"/>
</dbReference>
<accession>A0A3S0VDX8</accession>
<evidence type="ECO:0000256" key="2">
    <source>
        <dbReference type="SAM" id="Phobius"/>
    </source>
</evidence>
<reference evidence="3 4" key="1">
    <citation type="submission" date="2018-12" db="EMBL/GenBank/DDBJ databases">
        <authorList>
            <person name="Li F."/>
        </authorList>
    </citation>
    <scope>NUCLEOTIDE SEQUENCE [LARGE SCALE GENOMIC DNA]</scope>
    <source>
        <strain evidence="3 4">EGI 6500705</strain>
    </source>
</reference>
<keyword evidence="2" id="KW-0812">Transmembrane</keyword>
<name>A0A3S0VDX8_9MICO</name>